<keyword evidence="3 5" id="KW-0067">ATP-binding</keyword>
<protein>
    <submittedName>
        <fullName evidence="5">ATP-binding cassette domain-containing protein</fullName>
    </submittedName>
</protein>
<dbReference type="SMART" id="SM00382">
    <property type="entry name" value="AAA"/>
    <property type="match status" value="1"/>
</dbReference>
<dbReference type="InterPro" id="IPR027417">
    <property type="entry name" value="P-loop_NTPase"/>
</dbReference>
<dbReference type="PANTHER" id="PTHR43023">
    <property type="entry name" value="PROTEIN TRIGALACTOSYLDIACYLGLYCEROL 3, CHLOROPLASTIC"/>
    <property type="match status" value="1"/>
</dbReference>
<dbReference type="GO" id="GO:0016887">
    <property type="term" value="F:ATP hydrolysis activity"/>
    <property type="evidence" value="ECO:0007669"/>
    <property type="project" value="InterPro"/>
</dbReference>
<name>A0A7C2YX04_9AQUI</name>
<evidence type="ECO:0000256" key="3">
    <source>
        <dbReference type="ARBA" id="ARBA00022840"/>
    </source>
</evidence>
<dbReference type="SUPFAM" id="SSF52540">
    <property type="entry name" value="P-loop containing nucleoside triphosphate hydrolases"/>
    <property type="match status" value="1"/>
</dbReference>
<dbReference type="PANTHER" id="PTHR43023:SF6">
    <property type="entry name" value="INTERMEMBRANE PHOSPHOLIPID TRANSPORT SYSTEM ATP-BINDING PROTEIN MLAF"/>
    <property type="match status" value="1"/>
</dbReference>
<reference evidence="5" key="1">
    <citation type="journal article" date="2020" name="mSystems">
        <title>Genome- and Community-Level Interaction Insights into Carbon Utilization and Element Cycling Functions of Hydrothermarchaeota in Hydrothermal Sediment.</title>
        <authorList>
            <person name="Zhou Z."/>
            <person name="Liu Y."/>
            <person name="Xu W."/>
            <person name="Pan J."/>
            <person name="Luo Z.H."/>
            <person name="Li M."/>
        </authorList>
    </citation>
    <scope>NUCLEOTIDE SEQUENCE [LARGE SCALE GENOMIC DNA]</scope>
    <source>
        <strain evidence="5">SpSt-132</strain>
    </source>
</reference>
<evidence type="ECO:0000256" key="1">
    <source>
        <dbReference type="ARBA" id="ARBA00022448"/>
    </source>
</evidence>
<feature type="domain" description="ABC transporter" evidence="4">
    <location>
        <begin position="5"/>
        <end position="242"/>
    </location>
</feature>
<dbReference type="Pfam" id="PF00005">
    <property type="entry name" value="ABC_tran"/>
    <property type="match status" value="1"/>
</dbReference>
<keyword evidence="2" id="KW-0547">Nucleotide-binding</keyword>
<accession>A0A7C2YX04</accession>
<dbReference type="GO" id="GO:0005524">
    <property type="term" value="F:ATP binding"/>
    <property type="evidence" value="ECO:0007669"/>
    <property type="project" value="UniProtKB-KW"/>
</dbReference>
<evidence type="ECO:0000259" key="4">
    <source>
        <dbReference type="PROSITE" id="PS50893"/>
    </source>
</evidence>
<dbReference type="PROSITE" id="PS00211">
    <property type="entry name" value="ABC_TRANSPORTER_1"/>
    <property type="match status" value="1"/>
</dbReference>
<dbReference type="InterPro" id="IPR017871">
    <property type="entry name" value="ABC_transporter-like_CS"/>
</dbReference>
<comment type="caution">
    <text evidence="5">The sequence shown here is derived from an EMBL/GenBank/DDBJ whole genome shotgun (WGS) entry which is preliminary data.</text>
</comment>
<gene>
    <name evidence="5" type="ORF">ENO47_08660</name>
</gene>
<dbReference type="AlphaFoldDB" id="A0A7C2YX04"/>
<evidence type="ECO:0000313" key="5">
    <source>
        <dbReference type="EMBL" id="HEW46711.1"/>
    </source>
</evidence>
<organism evidence="5">
    <name type="scientific">Hydrogenobacter sp</name>
    <dbReference type="NCBI Taxonomy" id="2152829"/>
    <lineage>
        <taxon>Bacteria</taxon>
        <taxon>Pseudomonadati</taxon>
        <taxon>Aquificota</taxon>
        <taxon>Aquificia</taxon>
        <taxon>Aquificales</taxon>
        <taxon>Aquificaceae</taxon>
        <taxon>Hydrogenobacter</taxon>
    </lineage>
</organism>
<keyword evidence="1" id="KW-0813">Transport</keyword>
<sequence>MKSIVRVENLRLNINGREILKDISFEVYEGEIFTILGGSGSGKTTITKCLVGLYRPTSGKVEVFGKEVPKLSQLELDRIRKDIGYVFQGAALFDSLKVWENVVFYYLEHEKVEDERLREMAQKYLSMVGLSKEHLNMYPSELSGGMKKRVGIARAIATEPKLIIYDEPTSGLDPITSRLIDELIVSLRDKTNSTAIVVSHDLVSAFSISDRILILKEGELVQIGTREEILNSSIPFVREFIKKGLGDLQVAKSG</sequence>
<dbReference type="EMBL" id="DSFP01000072">
    <property type="protein sequence ID" value="HEW46711.1"/>
    <property type="molecule type" value="Genomic_DNA"/>
</dbReference>
<dbReference type="Gene3D" id="3.40.50.300">
    <property type="entry name" value="P-loop containing nucleotide triphosphate hydrolases"/>
    <property type="match status" value="1"/>
</dbReference>
<evidence type="ECO:0000256" key="2">
    <source>
        <dbReference type="ARBA" id="ARBA00022741"/>
    </source>
</evidence>
<proteinExistence type="predicted"/>
<dbReference type="InterPro" id="IPR003593">
    <property type="entry name" value="AAA+_ATPase"/>
</dbReference>
<dbReference type="PROSITE" id="PS50893">
    <property type="entry name" value="ABC_TRANSPORTER_2"/>
    <property type="match status" value="1"/>
</dbReference>
<dbReference type="InterPro" id="IPR003439">
    <property type="entry name" value="ABC_transporter-like_ATP-bd"/>
</dbReference>